<evidence type="ECO:0000256" key="2">
    <source>
        <dbReference type="ARBA" id="ARBA00022525"/>
    </source>
</evidence>
<name>A0A1H0BWL1_9EURY</name>
<feature type="compositionally biased region" description="Polar residues" evidence="5">
    <location>
        <begin position="1"/>
        <end position="10"/>
    </location>
</feature>
<keyword evidence="3" id="KW-0732">Signal</keyword>
<dbReference type="OrthoDB" id="253253at2157"/>
<comment type="subcellular location">
    <subcellularLocation>
        <location evidence="1">Secreted</location>
    </subcellularLocation>
</comment>
<evidence type="ECO:0000313" key="6">
    <source>
        <dbReference type="EMBL" id="SDN50079.1"/>
    </source>
</evidence>
<keyword evidence="7" id="KW-1185">Reference proteome</keyword>
<sequence length="742" mass="80809">MTERTVTSDPLANHSDGDGLSDGRERDLGTDPSAMDSDTDRLDDAEELDNGEDPTMFDVSPPEIRVTNSNYVNVDDPTNPRGQYLITAEVSDPSLVTNFTITVDGETYHDRGIPGGPTDRFLLSQTVTVGFGQALLNGLQTNALRLTVGDRYGNAQTTTGYTSSNFYIQAGRELGALETLSAQEATALGLASGIAKSSGSMGETIQQALTNPEEFLAQFTNFQQYITLAQNLERVPGLMVRQYQNDMRTANPYYDIRSDQATHENSNDFARGYYVGVLTFEVALSATGATAGSKIKQLDRVQELASQPRVARALSYYQRAQRVPGRAVGTVTAPAARTGSRIAAGLARRTGVDGDLVRETLGSTATVGRQWWTTQRAQRFGFDRLSGLSETSRSQVSRLLRRSDEDIDDDLRAMSDDDIGAATQFACGVASPSVLYSGRGIVRQSTPDDCGSIDPDAFRGAAALSDDIDSARYEQLLGFNAEVRRTVARVYNQNPDVESREVEKYIQTLNRVDSEGRQSASRLVRELGSEGFRVTNNAYELTDTVEDIGSEDISDLLSAYKLYSESPQARRSVPEIQDDLTTLANEGGGVQGLAKAIRAGKGSVNNVKGLDGEVEAATNLIDAGVEVRELEFNVVADIDGNEVASEIDIDLANEDTGIEIKNRDYESAYENMPDEIAESARQQDIDDLVQKIEVVTRNRDTYIIASRTENIEGTVIEEAIEQANIPEGTTVEVITIEELKEL</sequence>
<dbReference type="InterPro" id="IPR059100">
    <property type="entry name" value="TSP3_bac"/>
</dbReference>
<organism evidence="6 7">
    <name type="scientific">Haloarchaeobius iranensis</name>
    <dbReference type="NCBI Taxonomy" id="996166"/>
    <lineage>
        <taxon>Archaea</taxon>
        <taxon>Methanobacteriati</taxon>
        <taxon>Methanobacteriota</taxon>
        <taxon>Stenosarchaea group</taxon>
        <taxon>Halobacteria</taxon>
        <taxon>Halobacteriales</taxon>
        <taxon>Halorubellaceae</taxon>
        <taxon>Haloarchaeobius</taxon>
    </lineage>
</organism>
<gene>
    <name evidence="6" type="ORF">SAMN05192554_1505</name>
</gene>
<feature type="compositionally biased region" description="Acidic residues" evidence="5">
    <location>
        <begin position="41"/>
        <end position="52"/>
    </location>
</feature>
<feature type="compositionally biased region" description="Basic and acidic residues" evidence="5">
    <location>
        <begin position="15"/>
        <end position="29"/>
    </location>
</feature>
<reference evidence="6 7" key="1">
    <citation type="submission" date="2016-10" db="EMBL/GenBank/DDBJ databases">
        <authorList>
            <person name="de Groot N.N."/>
        </authorList>
    </citation>
    <scope>NUCLEOTIDE SEQUENCE [LARGE SCALE GENOMIC DNA]</scope>
    <source>
        <strain evidence="7">EB21,IBRC-M 10013,KCTC 4048</strain>
    </source>
</reference>
<dbReference type="Pfam" id="PF18884">
    <property type="entry name" value="TSP3_bac"/>
    <property type="match status" value="1"/>
</dbReference>
<evidence type="ECO:0000256" key="3">
    <source>
        <dbReference type="ARBA" id="ARBA00022729"/>
    </source>
</evidence>
<proteinExistence type="predicted"/>
<dbReference type="Proteomes" id="UP000199370">
    <property type="component" value="Unassembled WGS sequence"/>
</dbReference>
<protein>
    <submittedName>
        <fullName evidence="6">Uncharacterized protein</fullName>
    </submittedName>
</protein>
<keyword evidence="4" id="KW-0106">Calcium</keyword>
<accession>A0A1H0BWL1</accession>
<dbReference type="EMBL" id="FNIA01000050">
    <property type="protein sequence ID" value="SDN50079.1"/>
    <property type="molecule type" value="Genomic_DNA"/>
</dbReference>
<feature type="region of interest" description="Disordered" evidence="5">
    <location>
        <begin position="1"/>
        <end position="76"/>
    </location>
</feature>
<evidence type="ECO:0000256" key="1">
    <source>
        <dbReference type="ARBA" id="ARBA00004613"/>
    </source>
</evidence>
<keyword evidence="2" id="KW-0964">Secreted</keyword>
<dbReference type="RefSeq" id="WP_139172431.1">
    <property type="nucleotide sequence ID" value="NZ_FNIA01000050.1"/>
</dbReference>
<evidence type="ECO:0000256" key="4">
    <source>
        <dbReference type="ARBA" id="ARBA00022837"/>
    </source>
</evidence>
<dbReference type="AlphaFoldDB" id="A0A1H0BWL1"/>
<evidence type="ECO:0000313" key="7">
    <source>
        <dbReference type="Proteomes" id="UP000199370"/>
    </source>
</evidence>
<evidence type="ECO:0000256" key="5">
    <source>
        <dbReference type="SAM" id="MobiDB-lite"/>
    </source>
</evidence>